<name>A0A0A0DA75_9PROT</name>
<sequence length="109" mass="12072">MAGQHRRRPRTSPAPLRADEHELNSLPPKAANDTATVVPMREIAEMELSAEAPHPTATRPSRVQAALRAEMLCRGLRLSQAEFARRYGPASSVVRNWAPRQPQTNGIKL</sequence>
<organism evidence="2 3">
    <name type="scientific">Inquilinus limosus MP06</name>
    <dbReference type="NCBI Taxonomy" id="1398085"/>
    <lineage>
        <taxon>Bacteria</taxon>
        <taxon>Pseudomonadati</taxon>
        <taxon>Pseudomonadota</taxon>
        <taxon>Alphaproteobacteria</taxon>
        <taxon>Rhodospirillales</taxon>
        <taxon>Rhodospirillaceae</taxon>
        <taxon>Inquilinus</taxon>
    </lineage>
</organism>
<feature type="region of interest" description="Disordered" evidence="1">
    <location>
        <begin position="1"/>
        <end position="33"/>
    </location>
</feature>
<dbReference type="EMBL" id="JANX01000143">
    <property type="protein sequence ID" value="KGM33842.1"/>
    <property type="molecule type" value="Genomic_DNA"/>
</dbReference>
<accession>A0A0A0DA75</accession>
<evidence type="ECO:0000313" key="2">
    <source>
        <dbReference type="EMBL" id="KGM33842.1"/>
    </source>
</evidence>
<dbReference type="AlphaFoldDB" id="A0A0A0DA75"/>
<reference evidence="2 3" key="1">
    <citation type="submission" date="2014-01" db="EMBL/GenBank/DDBJ databases">
        <title>Genome sequence determination for a cystic fibrosis isolate, Inquilinus limosus.</title>
        <authorList>
            <person name="Pino M."/>
            <person name="Di Conza J."/>
            <person name="Gutkind G."/>
        </authorList>
    </citation>
    <scope>NUCLEOTIDE SEQUENCE [LARGE SCALE GENOMIC DNA]</scope>
    <source>
        <strain evidence="2 3">MP06</strain>
    </source>
</reference>
<proteinExistence type="predicted"/>
<evidence type="ECO:0000313" key="3">
    <source>
        <dbReference type="Proteomes" id="UP000029995"/>
    </source>
</evidence>
<feature type="compositionally biased region" description="Basic residues" evidence="1">
    <location>
        <begin position="1"/>
        <end position="10"/>
    </location>
</feature>
<gene>
    <name evidence="2" type="ORF">P409_13595</name>
</gene>
<comment type="caution">
    <text evidence="2">The sequence shown here is derived from an EMBL/GenBank/DDBJ whole genome shotgun (WGS) entry which is preliminary data.</text>
</comment>
<dbReference type="Proteomes" id="UP000029995">
    <property type="component" value="Unassembled WGS sequence"/>
</dbReference>
<protein>
    <submittedName>
        <fullName evidence="2">Uncharacterized protein</fullName>
    </submittedName>
</protein>
<evidence type="ECO:0000256" key="1">
    <source>
        <dbReference type="SAM" id="MobiDB-lite"/>
    </source>
</evidence>